<dbReference type="RefSeq" id="WP_214058520.1">
    <property type="nucleotide sequence ID" value="NZ_BAAAHS010000114.1"/>
</dbReference>
<sequence>MASKNPTVSRAVIDYANACKKPAERATLVAARANLAAARIEDFVERTLRDAPPLSDDQRARLARLLADGGDR</sequence>
<reference evidence="1 2" key="1">
    <citation type="submission" date="2021-05" db="EMBL/GenBank/DDBJ databases">
        <title>Complete genome of Nocardioides aquaticus KCTC 9944T isolated from meromictic and hypersaline Ekho Lake, Antarctica.</title>
        <authorList>
            <person name="Hwang K."/>
            <person name="Kim K.M."/>
            <person name="Choe H."/>
        </authorList>
    </citation>
    <scope>NUCLEOTIDE SEQUENCE [LARGE SCALE GENOMIC DNA]</scope>
    <source>
        <strain evidence="1 2">KCTC 9944</strain>
    </source>
</reference>
<evidence type="ECO:0000313" key="1">
    <source>
        <dbReference type="EMBL" id="QVT79017.1"/>
    </source>
</evidence>
<name>A0ABX8EEU0_9ACTN</name>
<proteinExistence type="predicted"/>
<accession>A0ABX8EEU0</accession>
<protein>
    <recommendedName>
        <fullName evidence="3">PhiRv1 phage protein</fullName>
    </recommendedName>
</protein>
<evidence type="ECO:0000313" key="2">
    <source>
        <dbReference type="Proteomes" id="UP000679307"/>
    </source>
</evidence>
<dbReference type="EMBL" id="CP075371">
    <property type="protein sequence ID" value="QVT79017.1"/>
    <property type="molecule type" value="Genomic_DNA"/>
</dbReference>
<keyword evidence="2" id="KW-1185">Reference proteome</keyword>
<evidence type="ECO:0008006" key="3">
    <source>
        <dbReference type="Google" id="ProtNLM"/>
    </source>
</evidence>
<gene>
    <name evidence="1" type="ORF">ENKNEFLB_01397</name>
</gene>
<organism evidence="1 2">
    <name type="scientific">Nocardioides aquaticus</name>
    <dbReference type="NCBI Taxonomy" id="160826"/>
    <lineage>
        <taxon>Bacteria</taxon>
        <taxon>Bacillati</taxon>
        <taxon>Actinomycetota</taxon>
        <taxon>Actinomycetes</taxon>
        <taxon>Propionibacteriales</taxon>
        <taxon>Nocardioidaceae</taxon>
        <taxon>Nocardioides</taxon>
    </lineage>
</organism>
<dbReference type="Proteomes" id="UP000679307">
    <property type="component" value="Chromosome"/>
</dbReference>